<comment type="caution">
    <text evidence="5">The sequence shown here is derived from an EMBL/GenBank/DDBJ whole genome shotgun (WGS) entry which is preliminary data.</text>
</comment>
<accession>A0A0F9MGV3</accession>
<evidence type="ECO:0000313" key="5">
    <source>
        <dbReference type="EMBL" id="KKM75880.1"/>
    </source>
</evidence>
<dbReference type="Pfam" id="PF00534">
    <property type="entry name" value="Glycos_transf_1"/>
    <property type="match status" value="1"/>
</dbReference>
<protein>
    <recommendedName>
        <fullName evidence="6">Glycosyl transferase family 1 domain-containing protein</fullName>
    </recommendedName>
</protein>
<feature type="domain" description="Glycosyl transferase family 1" evidence="3">
    <location>
        <begin position="204"/>
        <end position="371"/>
    </location>
</feature>
<dbReference type="InterPro" id="IPR028098">
    <property type="entry name" value="Glyco_trans_4-like_N"/>
</dbReference>
<name>A0A0F9MGV3_9ZZZZ</name>
<dbReference type="InterPro" id="IPR001296">
    <property type="entry name" value="Glyco_trans_1"/>
</dbReference>
<evidence type="ECO:0008006" key="6">
    <source>
        <dbReference type="Google" id="ProtNLM"/>
    </source>
</evidence>
<dbReference type="AlphaFoldDB" id="A0A0F9MGV3"/>
<proteinExistence type="predicted"/>
<feature type="domain" description="Glycosyltransferase subfamily 4-like N-terminal" evidence="4">
    <location>
        <begin position="17"/>
        <end position="182"/>
    </location>
</feature>
<evidence type="ECO:0000259" key="3">
    <source>
        <dbReference type="Pfam" id="PF00534"/>
    </source>
</evidence>
<reference evidence="5" key="1">
    <citation type="journal article" date="2015" name="Nature">
        <title>Complex archaea that bridge the gap between prokaryotes and eukaryotes.</title>
        <authorList>
            <person name="Spang A."/>
            <person name="Saw J.H."/>
            <person name="Jorgensen S.L."/>
            <person name="Zaremba-Niedzwiedzka K."/>
            <person name="Martijn J."/>
            <person name="Lind A.E."/>
            <person name="van Eijk R."/>
            <person name="Schleper C."/>
            <person name="Guy L."/>
            <person name="Ettema T.J."/>
        </authorList>
    </citation>
    <scope>NUCLEOTIDE SEQUENCE</scope>
</reference>
<sequence>MKHNILIISYNHKPALGGIEEWVYQVALALLRAGWEVVVIAPEGDSEVNEFDSRQPFETIRAIPRRGNGLWTKFVYVFRQRAFFKSFRHLVENRRVDYTLAAEPGVYGGYLGLLRWLILNGSNLRRGIVFHGQDVETVPAMSWMRRRLLTFIVCKMDNVFCNSHFTAHAAKSTFELSADPVVTGCGICPDTLPPPGGQRVARSKLDIDARYVLLTIGRLVPRKGIDMVIRSLPVILSRVHDLLYLVAGGGDDLDRLRRLTEDVGCKDHVRFDGVFDDDLLAEYYCSADLFVMPARHIPGEAVEGFGIVYIEAGHYGLPVIGGNAGGVPDAVIDGHTGLLVNPESPPEIAGAILKLLGDPALSTRLGIAGQSRAHNELTWDAVAERIITEVEPTLSCR</sequence>
<organism evidence="5">
    <name type="scientific">marine sediment metagenome</name>
    <dbReference type="NCBI Taxonomy" id="412755"/>
    <lineage>
        <taxon>unclassified sequences</taxon>
        <taxon>metagenomes</taxon>
        <taxon>ecological metagenomes</taxon>
    </lineage>
</organism>
<dbReference type="PANTHER" id="PTHR12526:SF510">
    <property type="entry name" value="D-INOSITOL 3-PHOSPHATE GLYCOSYLTRANSFERASE"/>
    <property type="match status" value="1"/>
</dbReference>
<dbReference type="PANTHER" id="PTHR12526">
    <property type="entry name" value="GLYCOSYLTRANSFERASE"/>
    <property type="match status" value="1"/>
</dbReference>
<evidence type="ECO:0000256" key="2">
    <source>
        <dbReference type="ARBA" id="ARBA00022679"/>
    </source>
</evidence>
<gene>
    <name evidence="5" type="ORF">LCGC14_1385740</name>
</gene>
<dbReference type="Pfam" id="PF13439">
    <property type="entry name" value="Glyco_transf_4"/>
    <property type="match status" value="1"/>
</dbReference>
<evidence type="ECO:0000259" key="4">
    <source>
        <dbReference type="Pfam" id="PF13439"/>
    </source>
</evidence>
<dbReference type="SUPFAM" id="SSF53756">
    <property type="entry name" value="UDP-Glycosyltransferase/glycogen phosphorylase"/>
    <property type="match status" value="1"/>
</dbReference>
<dbReference type="EMBL" id="LAZR01008899">
    <property type="protein sequence ID" value="KKM75880.1"/>
    <property type="molecule type" value="Genomic_DNA"/>
</dbReference>
<evidence type="ECO:0000256" key="1">
    <source>
        <dbReference type="ARBA" id="ARBA00022676"/>
    </source>
</evidence>
<dbReference type="GO" id="GO:0016757">
    <property type="term" value="F:glycosyltransferase activity"/>
    <property type="evidence" value="ECO:0007669"/>
    <property type="project" value="UniProtKB-KW"/>
</dbReference>
<dbReference type="CDD" id="cd03801">
    <property type="entry name" value="GT4_PimA-like"/>
    <property type="match status" value="1"/>
</dbReference>
<keyword evidence="2" id="KW-0808">Transferase</keyword>
<keyword evidence="1" id="KW-0328">Glycosyltransferase</keyword>
<dbReference type="Gene3D" id="3.40.50.2000">
    <property type="entry name" value="Glycogen Phosphorylase B"/>
    <property type="match status" value="2"/>
</dbReference>